<evidence type="ECO:0000313" key="2">
    <source>
        <dbReference type="Proteomes" id="UP000838763"/>
    </source>
</evidence>
<comment type="caution">
    <text evidence="1">The sequence shown here is derived from an EMBL/GenBank/DDBJ whole genome shotgun (WGS) entry which is preliminary data.</text>
</comment>
<protein>
    <recommendedName>
        <fullName evidence="3">XPG N-terminal domain-containing protein</fullName>
    </recommendedName>
</protein>
<accession>A0A9P1GWG4</accession>
<reference evidence="1" key="1">
    <citation type="submission" date="2022-11" db="EMBL/GenBank/DDBJ databases">
        <authorList>
            <person name="Scott C."/>
            <person name="Bruce N."/>
        </authorList>
    </citation>
    <scope>NUCLEOTIDE SEQUENCE</scope>
</reference>
<dbReference type="Proteomes" id="UP000838763">
    <property type="component" value="Unassembled WGS sequence"/>
</dbReference>
<organism evidence="1 2">
    <name type="scientific">Parascedosporium putredinis</name>
    <dbReference type="NCBI Taxonomy" id="1442378"/>
    <lineage>
        <taxon>Eukaryota</taxon>
        <taxon>Fungi</taxon>
        <taxon>Dikarya</taxon>
        <taxon>Ascomycota</taxon>
        <taxon>Pezizomycotina</taxon>
        <taxon>Sordariomycetes</taxon>
        <taxon>Hypocreomycetidae</taxon>
        <taxon>Microascales</taxon>
        <taxon>Microascaceae</taxon>
        <taxon>Parascedosporium</taxon>
    </lineage>
</organism>
<keyword evidence="2" id="KW-1185">Reference proteome</keyword>
<proteinExistence type="predicted"/>
<gene>
    <name evidence="1" type="ORF">PPNO1_LOCUS1331</name>
</gene>
<dbReference type="SUPFAM" id="SSF88723">
    <property type="entry name" value="PIN domain-like"/>
    <property type="match status" value="1"/>
</dbReference>
<dbReference type="EMBL" id="CALLCH030000002">
    <property type="protein sequence ID" value="CAI4211550.1"/>
    <property type="molecule type" value="Genomic_DNA"/>
</dbReference>
<dbReference type="AlphaFoldDB" id="A0A9P1GWG4"/>
<evidence type="ECO:0000313" key="1">
    <source>
        <dbReference type="EMBL" id="CAI4211550.1"/>
    </source>
</evidence>
<sequence length="115" mass="12577">MGIKGIYAELGPGQRVSLAKLASETLEKSGRPLRIAVDISIWQFQVQAAQEPIFVFDGPRKPVFKRNKRSTQGDRTSTALARRLVKLFGFQTHDAPGEAEAECALCSSTASWTPS</sequence>
<dbReference type="InterPro" id="IPR029060">
    <property type="entry name" value="PIN-like_dom_sf"/>
</dbReference>
<name>A0A9P1GWG4_9PEZI</name>
<dbReference type="OrthoDB" id="2959108at2759"/>
<evidence type="ECO:0008006" key="3">
    <source>
        <dbReference type="Google" id="ProtNLM"/>
    </source>
</evidence>